<gene>
    <name evidence="3" type="ORF">ABS311_17150</name>
</gene>
<evidence type="ECO:0000256" key="1">
    <source>
        <dbReference type="SAM" id="SignalP"/>
    </source>
</evidence>
<dbReference type="RefSeq" id="WP_185976631.1">
    <property type="nucleotide sequence ID" value="NZ_CP041660.1"/>
</dbReference>
<proteinExistence type="predicted"/>
<dbReference type="Proteomes" id="UP001467690">
    <property type="component" value="Unassembled WGS sequence"/>
</dbReference>
<comment type="caution">
    <text evidence="3">The sequence shown here is derived from an EMBL/GenBank/DDBJ whole genome shotgun (WGS) entry which is preliminary data.</text>
</comment>
<name>A0ABV1RKZ1_9ALTE</name>
<keyword evidence="1" id="KW-0732">Signal</keyword>
<evidence type="ECO:0000259" key="2">
    <source>
        <dbReference type="Pfam" id="PF14467"/>
    </source>
</evidence>
<organism evidence="3 4">
    <name type="scientific">Catenovulum sediminis</name>
    <dbReference type="NCBI Taxonomy" id="1740262"/>
    <lineage>
        <taxon>Bacteria</taxon>
        <taxon>Pseudomonadati</taxon>
        <taxon>Pseudomonadota</taxon>
        <taxon>Gammaproteobacteria</taxon>
        <taxon>Alteromonadales</taxon>
        <taxon>Alteromonadaceae</taxon>
        <taxon>Catenovulum</taxon>
    </lineage>
</organism>
<reference evidence="3 4" key="1">
    <citation type="submission" date="2024-06" db="EMBL/GenBank/DDBJ databases">
        <authorList>
            <person name="Chen R.Y."/>
        </authorList>
    </citation>
    <scope>NUCLEOTIDE SEQUENCE [LARGE SCALE GENOMIC DNA]</scope>
    <source>
        <strain evidence="3 4">D2</strain>
    </source>
</reference>
<keyword evidence="4" id="KW-1185">Reference proteome</keyword>
<protein>
    <submittedName>
        <fullName evidence="3">DUF4426 domain-containing protein</fullName>
    </submittedName>
</protein>
<dbReference type="Pfam" id="PF14467">
    <property type="entry name" value="DUF4426"/>
    <property type="match status" value="1"/>
</dbReference>
<evidence type="ECO:0000313" key="3">
    <source>
        <dbReference type="EMBL" id="MER2493608.1"/>
    </source>
</evidence>
<feature type="domain" description="DUF4426" evidence="2">
    <location>
        <begin position="41"/>
        <end position="158"/>
    </location>
</feature>
<sequence>MLTPNLYRRKCITLSFWLLSALTSLISIAVYANENPNLTVLDNWEIHHIAFPSTFIQPATAKAVGIDRRGNNGVINISVLDTDMSKKPMNIAVSGYAQNLVGHRKELDFKQVDEGDAIYYLAQIRHSNEETFRFFIRLTDPKTGIAKSFQFQQKMWVD</sequence>
<dbReference type="InterPro" id="IPR025218">
    <property type="entry name" value="DUF4426"/>
</dbReference>
<dbReference type="Gene3D" id="2.60.40.3340">
    <property type="entry name" value="Domain of unknown function DUF4426"/>
    <property type="match status" value="1"/>
</dbReference>
<evidence type="ECO:0000313" key="4">
    <source>
        <dbReference type="Proteomes" id="UP001467690"/>
    </source>
</evidence>
<feature type="signal peptide" evidence="1">
    <location>
        <begin position="1"/>
        <end position="32"/>
    </location>
</feature>
<accession>A0ABV1RKZ1</accession>
<feature type="chain" id="PRO_5046671159" evidence="1">
    <location>
        <begin position="33"/>
        <end position="158"/>
    </location>
</feature>
<dbReference type="EMBL" id="JBELOE010000265">
    <property type="protein sequence ID" value="MER2493608.1"/>
    <property type="molecule type" value="Genomic_DNA"/>
</dbReference>